<dbReference type="AlphaFoldDB" id="X1R8B6"/>
<dbReference type="InterPro" id="IPR029026">
    <property type="entry name" value="tRNA_m1G_MTases_N"/>
</dbReference>
<sequence length="172" mass="19666">HKNINYEYLYGINSVYSLITRNTGNRKIYEIILNKKRKINSKMQSIISEAKKKNIGTLELEPGQFNRISGENIYSQGICARVSPYNYCDLNKYLNKEANKKSKLIVLDCVTDVGNFGSIMRNCNAFGFEGVIIPKRRSVALNERVSRISAGALEEIKIFRVVNIVRILKKLK</sequence>
<name>X1R8B6_9ZZZZ</name>
<dbReference type="Gene3D" id="3.40.1280.10">
    <property type="match status" value="1"/>
</dbReference>
<dbReference type="GO" id="GO:0003723">
    <property type="term" value="F:RNA binding"/>
    <property type="evidence" value="ECO:0007669"/>
    <property type="project" value="InterPro"/>
</dbReference>
<dbReference type="GO" id="GO:0008173">
    <property type="term" value="F:RNA methyltransferase activity"/>
    <property type="evidence" value="ECO:0007669"/>
    <property type="project" value="InterPro"/>
</dbReference>
<reference evidence="4" key="1">
    <citation type="journal article" date="2014" name="Front. Microbiol.">
        <title>High frequency of phylogenetically diverse reductive dehalogenase-homologous genes in deep subseafloor sedimentary metagenomes.</title>
        <authorList>
            <person name="Kawai M."/>
            <person name="Futagami T."/>
            <person name="Toyoda A."/>
            <person name="Takaki Y."/>
            <person name="Nishi S."/>
            <person name="Hori S."/>
            <person name="Arai W."/>
            <person name="Tsubouchi T."/>
            <person name="Morono Y."/>
            <person name="Uchiyama I."/>
            <person name="Ito T."/>
            <person name="Fujiyama A."/>
            <person name="Inagaki F."/>
            <person name="Takami H."/>
        </authorList>
    </citation>
    <scope>NUCLEOTIDE SEQUENCE</scope>
    <source>
        <strain evidence="4">Expedition CK06-06</strain>
    </source>
</reference>
<evidence type="ECO:0000256" key="2">
    <source>
        <dbReference type="ARBA" id="ARBA00022679"/>
    </source>
</evidence>
<organism evidence="4">
    <name type="scientific">marine sediment metagenome</name>
    <dbReference type="NCBI Taxonomy" id="412755"/>
    <lineage>
        <taxon>unclassified sequences</taxon>
        <taxon>metagenomes</taxon>
        <taxon>ecological metagenomes</taxon>
    </lineage>
</organism>
<dbReference type="Pfam" id="PF00588">
    <property type="entry name" value="SpoU_methylase"/>
    <property type="match status" value="1"/>
</dbReference>
<dbReference type="InterPro" id="IPR029028">
    <property type="entry name" value="Alpha/beta_knot_MTases"/>
</dbReference>
<dbReference type="GO" id="GO:0032259">
    <property type="term" value="P:methylation"/>
    <property type="evidence" value="ECO:0007669"/>
    <property type="project" value="UniProtKB-KW"/>
</dbReference>
<feature type="non-terminal residue" evidence="4">
    <location>
        <position position="1"/>
    </location>
</feature>
<dbReference type="SUPFAM" id="SSF75217">
    <property type="entry name" value="alpha/beta knot"/>
    <property type="match status" value="1"/>
</dbReference>
<dbReference type="InterPro" id="IPR029064">
    <property type="entry name" value="Ribosomal_eL30-like_sf"/>
</dbReference>
<evidence type="ECO:0000259" key="3">
    <source>
        <dbReference type="SMART" id="SM00967"/>
    </source>
</evidence>
<dbReference type="PANTHER" id="PTHR46429:SF1">
    <property type="entry name" value="23S RRNA (GUANOSINE-2'-O-)-METHYLTRANSFERASE RLMB"/>
    <property type="match status" value="1"/>
</dbReference>
<dbReference type="GO" id="GO:0005829">
    <property type="term" value="C:cytosol"/>
    <property type="evidence" value="ECO:0007669"/>
    <property type="project" value="TreeGrafter"/>
</dbReference>
<gene>
    <name evidence="4" type="ORF">S06H3_61348</name>
</gene>
<dbReference type="Gene3D" id="3.30.1330.30">
    <property type="match status" value="1"/>
</dbReference>
<evidence type="ECO:0000313" key="4">
    <source>
        <dbReference type="EMBL" id="GAI51849.1"/>
    </source>
</evidence>
<dbReference type="SMART" id="SM00967">
    <property type="entry name" value="SpoU_sub_bind"/>
    <property type="match status" value="1"/>
</dbReference>
<dbReference type="PANTHER" id="PTHR46429">
    <property type="entry name" value="23S RRNA (GUANOSINE-2'-O-)-METHYLTRANSFERASE RLMB"/>
    <property type="match status" value="1"/>
</dbReference>
<proteinExistence type="predicted"/>
<dbReference type="SUPFAM" id="SSF55315">
    <property type="entry name" value="L30e-like"/>
    <property type="match status" value="1"/>
</dbReference>
<accession>X1R8B6</accession>
<dbReference type="InterPro" id="IPR001537">
    <property type="entry name" value="SpoU_MeTrfase"/>
</dbReference>
<dbReference type="InterPro" id="IPR004441">
    <property type="entry name" value="rRNA_MeTrfase_TrmH"/>
</dbReference>
<dbReference type="Pfam" id="PF08032">
    <property type="entry name" value="SpoU_sub_bind"/>
    <property type="match status" value="1"/>
</dbReference>
<keyword evidence="1" id="KW-0489">Methyltransferase</keyword>
<feature type="domain" description="RNA 2-O ribose methyltransferase substrate binding" evidence="3">
    <location>
        <begin position="8"/>
        <end position="88"/>
    </location>
</feature>
<keyword evidence="2" id="KW-0808">Transferase</keyword>
<protein>
    <recommendedName>
        <fullName evidence="3">RNA 2-O ribose methyltransferase substrate binding domain-containing protein</fullName>
    </recommendedName>
</protein>
<dbReference type="GO" id="GO:0006396">
    <property type="term" value="P:RNA processing"/>
    <property type="evidence" value="ECO:0007669"/>
    <property type="project" value="InterPro"/>
</dbReference>
<feature type="non-terminal residue" evidence="4">
    <location>
        <position position="172"/>
    </location>
</feature>
<dbReference type="EMBL" id="BARV01040214">
    <property type="protein sequence ID" value="GAI51849.1"/>
    <property type="molecule type" value="Genomic_DNA"/>
</dbReference>
<dbReference type="InterPro" id="IPR013123">
    <property type="entry name" value="SpoU_subst-bd"/>
</dbReference>
<comment type="caution">
    <text evidence="4">The sequence shown here is derived from an EMBL/GenBank/DDBJ whole genome shotgun (WGS) entry which is preliminary data.</text>
</comment>
<evidence type="ECO:0000256" key="1">
    <source>
        <dbReference type="ARBA" id="ARBA00022603"/>
    </source>
</evidence>